<keyword evidence="2" id="KW-1185">Reference proteome</keyword>
<evidence type="ECO:0000313" key="1">
    <source>
        <dbReference type="EMBL" id="ASN82639.1"/>
    </source>
</evidence>
<name>A0A221T183_9DEIO</name>
<gene>
    <name evidence="1" type="ORF">DFI_15835</name>
</gene>
<dbReference type="Proteomes" id="UP000259030">
    <property type="component" value="Plasmid pDFI1"/>
</dbReference>
<protein>
    <submittedName>
        <fullName evidence="1">Uncharacterized protein</fullName>
    </submittedName>
</protein>
<geneLocation type="plasmid" evidence="2">
    <name>pdfi1</name>
</geneLocation>
<accession>A0A221T183</accession>
<evidence type="ECO:0000313" key="2">
    <source>
        <dbReference type="Proteomes" id="UP000259030"/>
    </source>
</evidence>
<proteinExistence type="predicted"/>
<dbReference type="EMBL" id="CP021082">
    <property type="protein sequence ID" value="ASN82639.1"/>
    <property type="molecule type" value="Genomic_DNA"/>
</dbReference>
<dbReference type="KEGG" id="dfc:DFI_15835"/>
<keyword evidence="1" id="KW-0614">Plasmid</keyword>
<reference evidence="1 2" key="1">
    <citation type="submission" date="2017-05" db="EMBL/GenBank/DDBJ databases">
        <title>The complete genome sequence of Deinococcus ficus isolated from the rhizosphere of the Ficus religiosa L. in Taiwan.</title>
        <authorList>
            <person name="Wu K.-M."/>
            <person name="Liao T.-L."/>
            <person name="Liu Y.-M."/>
            <person name="Young C.-C."/>
            <person name="Tsai S.-F."/>
        </authorList>
    </citation>
    <scope>NUCLEOTIDE SEQUENCE [LARGE SCALE GENOMIC DNA]</scope>
    <source>
        <strain evidence="1 2">CC-FR2-10</strain>
        <plasmid evidence="2">pdfi1</plasmid>
    </source>
</reference>
<organism evidence="1 2">
    <name type="scientific">Deinococcus ficus</name>
    <dbReference type="NCBI Taxonomy" id="317577"/>
    <lineage>
        <taxon>Bacteria</taxon>
        <taxon>Thermotogati</taxon>
        <taxon>Deinococcota</taxon>
        <taxon>Deinococci</taxon>
        <taxon>Deinococcales</taxon>
        <taxon>Deinococcaceae</taxon>
        <taxon>Deinococcus</taxon>
    </lineage>
</organism>
<sequence>MAVLVLVAVLGLADVTRSSPQRENDETKATVDTFLNSVIANDLNALAQATGTASTNALQETWGAATAGNIRQRTAAKANRPEDYRWEILPRPENRVHLDLWMKNHEAIAAKANEFMGFIFDEDGTLLTPEDQIPLRVPNKTVGAA</sequence>
<dbReference type="AlphaFoldDB" id="A0A221T183"/>